<feature type="chain" id="PRO_5016917780" evidence="2">
    <location>
        <begin position="34"/>
        <end position="347"/>
    </location>
</feature>
<dbReference type="Gene3D" id="3.40.190.170">
    <property type="entry name" value="Bacterial extracellular solute-binding protein, family 7"/>
    <property type="match status" value="1"/>
</dbReference>
<gene>
    <name evidence="3" type="ORF">DU000_03825</name>
</gene>
<dbReference type="InterPro" id="IPR038404">
    <property type="entry name" value="TRAP_DctP_sf"/>
</dbReference>
<dbReference type="EMBL" id="QPGB01000001">
    <property type="protein sequence ID" value="RCS59837.1"/>
    <property type="molecule type" value="Genomic_DNA"/>
</dbReference>
<dbReference type="Proteomes" id="UP000252357">
    <property type="component" value="Unassembled WGS sequence"/>
</dbReference>
<accession>A0A368L8A2</accession>
<dbReference type="Pfam" id="PF03480">
    <property type="entry name" value="DctP"/>
    <property type="match status" value="1"/>
</dbReference>
<proteinExistence type="predicted"/>
<dbReference type="CDD" id="cd13602">
    <property type="entry name" value="PBP2_TRAP_BpDctp6_7"/>
    <property type="match status" value="1"/>
</dbReference>
<sequence length="347" mass="39200">MQYRSWFYTKRLQILAALNLSLVLLVGMQSSHAQQVTQWQFSTSYPEDNFHTANIKQFARELEIATNGKIKVEVFPNGTLIKQKEIFAGVKAGKAAGGEVILSSLANINQLFGVDSIPFLLFGYEDAKRLWQLSRAQIVKAMEQEGVVLLFSVPWPPQGLYSTKVISSIKDLQGSKIRTYNNATQRISELVKAQGVNVASADVQKYLQEKQVDALITSAATGLDIKAWETVKYFHPVNAWIPKNVVFVNRETFNKLTPEERSLVMKISQAAEERGWRASEEKNREFQAQLAAKGQKIIEPSAILYSEFRRLGETLTREWLKTAGQDGLTVLLQYEVERFNLPKGQKP</sequence>
<dbReference type="OrthoDB" id="9783941at2"/>
<keyword evidence="4" id="KW-1185">Reference proteome</keyword>
<keyword evidence="1 2" id="KW-0732">Signal</keyword>
<reference evidence="3 4" key="1">
    <citation type="journal article" date="2018" name="Int. J. Syst. Evol. Microbiol.">
        <title>Parvibium lacunae gen. nov., sp. nov., a new member of the family Alcaligenaceae isolated from a freshwater pond.</title>
        <authorList>
            <person name="Chen W.M."/>
            <person name="Xie P.B."/>
            <person name="Hsu M.Y."/>
            <person name="Sheu S.Y."/>
        </authorList>
    </citation>
    <scope>NUCLEOTIDE SEQUENCE [LARGE SCALE GENOMIC DNA]</scope>
    <source>
        <strain evidence="3 4">KMB9</strain>
    </source>
</reference>
<feature type="signal peptide" evidence="2">
    <location>
        <begin position="1"/>
        <end position="33"/>
    </location>
</feature>
<dbReference type="NCBIfam" id="NF037995">
    <property type="entry name" value="TRAP_S1"/>
    <property type="match status" value="1"/>
</dbReference>
<evidence type="ECO:0000313" key="4">
    <source>
        <dbReference type="Proteomes" id="UP000252357"/>
    </source>
</evidence>
<dbReference type="PANTHER" id="PTHR33376">
    <property type="match status" value="1"/>
</dbReference>
<protein>
    <submittedName>
        <fullName evidence="3">C4-dicarboxylate ABC transporter</fullName>
    </submittedName>
</protein>
<comment type="caution">
    <text evidence="3">The sequence shown here is derived from an EMBL/GenBank/DDBJ whole genome shotgun (WGS) entry which is preliminary data.</text>
</comment>
<evidence type="ECO:0000256" key="2">
    <source>
        <dbReference type="SAM" id="SignalP"/>
    </source>
</evidence>
<name>A0A368L8A2_9BURK</name>
<dbReference type="RefSeq" id="WP_114401984.1">
    <property type="nucleotide sequence ID" value="NZ_QPGB01000001.1"/>
</dbReference>
<dbReference type="GO" id="GO:0055085">
    <property type="term" value="P:transmembrane transport"/>
    <property type="evidence" value="ECO:0007669"/>
    <property type="project" value="InterPro"/>
</dbReference>
<dbReference type="PANTHER" id="PTHR33376:SF4">
    <property type="entry name" value="SIALIC ACID-BINDING PERIPLASMIC PROTEIN SIAP"/>
    <property type="match status" value="1"/>
</dbReference>
<dbReference type="InterPro" id="IPR018389">
    <property type="entry name" value="DctP_fam"/>
</dbReference>
<evidence type="ECO:0000256" key="1">
    <source>
        <dbReference type="ARBA" id="ARBA00022729"/>
    </source>
</evidence>
<organism evidence="3 4">
    <name type="scientific">Parvibium lacunae</name>
    <dbReference type="NCBI Taxonomy" id="1888893"/>
    <lineage>
        <taxon>Bacteria</taxon>
        <taxon>Pseudomonadati</taxon>
        <taxon>Pseudomonadota</taxon>
        <taxon>Betaproteobacteria</taxon>
        <taxon>Burkholderiales</taxon>
        <taxon>Alcaligenaceae</taxon>
        <taxon>Parvibium</taxon>
    </lineage>
</organism>
<dbReference type="AlphaFoldDB" id="A0A368L8A2"/>
<evidence type="ECO:0000313" key="3">
    <source>
        <dbReference type="EMBL" id="RCS59837.1"/>
    </source>
</evidence>